<dbReference type="InterPro" id="IPR052350">
    <property type="entry name" value="Metallo-dep_Lactonases"/>
</dbReference>
<sequence>MSIKITDAHIHLWDLEQNHYPWLSNEQLTAKESPALESIAQTYLIEHLQADACMVDIEAVVHIQASIDLNSTIRETQWLEELVQHKTDMPDMAIVGFANLSEKTVEKQLEQHADYPHVRGIRHMLNYIDGNPEYCWANQEYLHNSNWLANYALLEKYGLRFDLMCFSHQIADVILLAKKYPNIQIVLEHSGMPTYEDAAMNAWERSMANLSKMENVTCKIGGLGTMIPHWGKEESNHIFDVLLNAFGPQRLMFSSNFPTDRMFCRYDHVFNHLLGSMSSLSQFEQDAILRTNARKIYDF</sequence>
<gene>
    <name evidence="3" type="ORF">O1D97_15425</name>
</gene>
<comment type="similarity">
    <text evidence="1">Belongs to the metallo-dependent hydrolases superfamily.</text>
</comment>
<dbReference type="InterPro" id="IPR032466">
    <property type="entry name" value="Metal_Hydrolase"/>
</dbReference>
<dbReference type="Gene3D" id="3.20.20.140">
    <property type="entry name" value="Metal-dependent hydrolases"/>
    <property type="match status" value="1"/>
</dbReference>
<evidence type="ECO:0000313" key="3">
    <source>
        <dbReference type="EMBL" id="MCZ2722964.1"/>
    </source>
</evidence>
<dbReference type="Proteomes" id="UP001149719">
    <property type="component" value="Unassembled WGS sequence"/>
</dbReference>
<name>A0ABT4JX45_9GAMM</name>
<dbReference type="InterPro" id="IPR006680">
    <property type="entry name" value="Amidohydro-rel"/>
</dbReference>
<proteinExistence type="inferred from homology"/>
<protein>
    <submittedName>
        <fullName evidence="3">Amidohydrolase family protein</fullName>
    </submittedName>
</protein>
<dbReference type="PANTHER" id="PTHR43569:SF1">
    <property type="entry name" value="BLL3371 PROTEIN"/>
    <property type="match status" value="1"/>
</dbReference>
<dbReference type="EMBL" id="JAPUBN010000019">
    <property type="protein sequence ID" value="MCZ2722964.1"/>
    <property type="molecule type" value="Genomic_DNA"/>
</dbReference>
<feature type="domain" description="Amidohydrolase-related" evidence="2">
    <location>
        <begin position="7"/>
        <end position="299"/>
    </location>
</feature>
<evidence type="ECO:0000313" key="4">
    <source>
        <dbReference type="Proteomes" id="UP001149719"/>
    </source>
</evidence>
<reference evidence="3" key="1">
    <citation type="submission" date="2022-12" db="EMBL/GenBank/DDBJ databases">
        <title>Marinomonas 15G1-11 sp. nov, isolated from marine algae.</title>
        <authorList>
            <person name="Butt M."/>
            <person name="Choi D.G."/>
            <person name="Kim J.M."/>
            <person name="Lee J.K."/>
            <person name="Baek J.H."/>
            <person name="Jeon C.O."/>
        </authorList>
    </citation>
    <scope>NUCLEOTIDE SEQUENCE</scope>
    <source>
        <strain evidence="3">15G1-11</strain>
    </source>
</reference>
<keyword evidence="4" id="KW-1185">Reference proteome</keyword>
<comment type="caution">
    <text evidence="3">The sequence shown here is derived from an EMBL/GenBank/DDBJ whole genome shotgun (WGS) entry which is preliminary data.</text>
</comment>
<dbReference type="SUPFAM" id="SSF51556">
    <property type="entry name" value="Metallo-dependent hydrolases"/>
    <property type="match status" value="1"/>
</dbReference>
<organism evidence="3 4">
    <name type="scientific">Marinomonas phaeophyticola</name>
    <dbReference type="NCBI Taxonomy" id="3004091"/>
    <lineage>
        <taxon>Bacteria</taxon>
        <taxon>Pseudomonadati</taxon>
        <taxon>Pseudomonadota</taxon>
        <taxon>Gammaproteobacteria</taxon>
        <taxon>Oceanospirillales</taxon>
        <taxon>Oceanospirillaceae</taxon>
        <taxon>Marinomonas</taxon>
    </lineage>
</organism>
<accession>A0ABT4JX45</accession>
<dbReference type="PANTHER" id="PTHR43569">
    <property type="entry name" value="AMIDOHYDROLASE"/>
    <property type="match status" value="1"/>
</dbReference>
<dbReference type="RefSeq" id="WP_269127023.1">
    <property type="nucleotide sequence ID" value="NZ_JAPUBN010000019.1"/>
</dbReference>
<evidence type="ECO:0000259" key="2">
    <source>
        <dbReference type="Pfam" id="PF04909"/>
    </source>
</evidence>
<evidence type="ECO:0000256" key="1">
    <source>
        <dbReference type="ARBA" id="ARBA00038310"/>
    </source>
</evidence>
<dbReference type="Pfam" id="PF04909">
    <property type="entry name" value="Amidohydro_2"/>
    <property type="match status" value="1"/>
</dbReference>